<organism evidence="8 9">
    <name type="scientific">Pseudarcicella hirudinis</name>
    <dbReference type="NCBI Taxonomy" id="1079859"/>
    <lineage>
        <taxon>Bacteria</taxon>
        <taxon>Pseudomonadati</taxon>
        <taxon>Bacteroidota</taxon>
        <taxon>Cytophagia</taxon>
        <taxon>Cytophagales</taxon>
        <taxon>Flectobacillaceae</taxon>
        <taxon>Pseudarcicella</taxon>
    </lineage>
</organism>
<dbReference type="CDD" id="cd07560">
    <property type="entry name" value="Peptidase_S41_CPP"/>
    <property type="match status" value="1"/>
</dbReference>
<dbReference type="GO" id="GO:0007165">
    <property type="term" value="P:signal transduction"/>
    <property type="evidence" value="ECO:0007669"/>
    <property type="project" value="TreeGrafter"/>
</dbReference>
<dbReference type="GO" id="GO:0004175">
    <property type="term" value="F:endopeptidase activity"/>
    <property type="evidence" value="ECO:0007669"/>
    <property type="project" value="TreeGrafter"/>
</dbReference>
<dbReference type="InterPro" id="IPR029045">
    <property type="entry name" value="ClpP/crotonase-like_dom_sf"/>
</dbReference>
<sequence length="565" mass="63211">MKENQDIKNSPIIVKLPILISLTLAGGILVGATFFGGHNKMAGVTKGFNKYREVLSLVETSYVDSVNTDTLVDYSIKKMLEKLDPHTSYFSADEAALAKAPLEAGFDGIGIEFNVFNDTVYIVSALPNGPSSSAGIKSGDKIIKVNGASLTGPKVTNAFIYSKLRGQRGSEVKLDILPYGEKTLKTFNVTRDRIPSYSVSAGYMIDNQTGYIKIDRFSETTYDEFKNTLSDLKNANMKRLVLDLRGNPGGYKDRAEKIVDELLGGEKLIVYTDGKGTQYDSQTFTKRDGIFEKGALTLIVDEGSASAAEIVAGALQDNDRALIVGRRSFGKGLVQMPVNLSDGSELRLTISRYYTPSGRSIQKPYTLGKEDEYEKDYDQRSKSGEFYSADSIKFNEKLKYRTVGGRTVYGGGGITPDVFIPRDTTMFTKYLYELLGKNIIREYALDYANDNRKALEKMTFKDFNKLFVITDAMLSDMQKLARRSDVKLRENDFNRSKPYIKTQIKAYIARNIWQNKGKNGLNNEYFQVMAQMDETLQKSLTYIDKAEKMARGELVETISHNSRKQ</sequence>
<dbReference type="SMART" id="SM00245">
    <property type="entry name" value="TSPc"/>
    <property type="match status" value="1"/>
</dbReference>
<evidence type="ECO:0000256" key="4">
    <source>
        <dbReference type="ARBA" id="ARBA00022825"/>
    </source>
</evidence>
<evidence type="ECO:0000256" key="6">
    <source>
        <dbReference type="SAM" id="Phobius"/>
    </source>
</evidence>
<dbReference type="PANTHER" id="PTHR32060:SF30">
    <property type="entry name" value="CARBOXY-TERMINAL PROCESSING PROTEASE CTPA"/>
    <property type="match status" value="1"/>
</dbReference>
<dbReference type="Proteomes" id="UP000199306">
    <property type="component" value="Unassembled WGS sequence"/>
</dbReference>
<dbReference type="Gene3D" id="2.30.42.10">
    <property type="match status" value="1"/>
</dbReference>
<keyword evidence="6" id="KW-0812">Transmembrane</keyword>
<keyword evidence="2 5" id="KW-0645">Protease</keyword>
<dbReference type="RefSeq" id="WP_229632968.1">
    <property type="nucleotide sequence ID" value="NZ_FOXH01000010.1"/>
</dbReference>
<evidence type="ECO:0000259" key="7">
    <source>
        <dbReference type="PROSITE" id="PS50106"/>
    </source>
</evidence>
<keyword evidence="3 5" id="KW-0378">Hydrolase</keyword>
<evidence type="ECO:0000313" key="8">
    <source>
        <dbReference type="EMBL" id="SFQ12054.1"/>
    </source>
</evidence>
<dbReference type="PANTHER" id="PTHR32060">
    <property type="entry name" value="TAIL-SPECIFIC PROTEASE"/>
    <property type="match status" value="1"/>
</dbReference>
<dbReference type="Pfam" id="PF13180">
    <property type="entry name" value="PDZ_2"/>
    <property type="match status" value="1"/>
</dbReference>
<dbReference type="InterPro" id="IPR005151">
    <property type="entry name" value="Tail-specific_protease"/>
</dbReference>
<dbReference type="STRING" id="1079859.SAMN04515674_110118"/>
<dbReference type="NCBIfam" id="TIGR00225">
    <property type="entry name" value="prc"/>
    <property type="match status" value="1"/>
</dbReference>
<dbReference type="GO" id="GO:0006508">
    <property type="term" value="P:proteolysis"/>
    <property type="evidence" value="ECO:0007669"/>
    <property type="project" value="UniProtKB-KW"/>
</dbReference>
<dbReference type="InterPro" id="IPR004447">
    <property type="entry name" value="Peptidase_S41A"/>
</dbReference>
<dbReference type="EMBL" id="FOXH01000010">
    <property type="protein sequence ID" value="SFQ12054.1"/>
    <property type="molecule type" value="Genomic_DNA"/>
</dbReference>
<dbReference type="GO" id="GO:0008236">
    <property type="term" value="F:serine-type peptidase activity"/>
    <property type="evidence" value="ECO:0007669"/>
    <property type="project" value="UniProtKB-KW"/>
</dbReference>
<evidence type="ECO:0000256" key="2">
    <source>
        <dbReference type="ARBA" id="ARBA00022670"/>
    </source>
</evidence>
<evidence type="ECO:0000256" key="1">
    <source>
        <dbReference type="ARBA" id="ARBA00009179"/>
    </source>
</evidence>
<keyword evidence="9" id="KW-1185">Reference proteome</keyword>
<reference evidence="8 9" key="1">
    <citation type="submission" date="2016-10" db="EMBL/GenBank/DDBJ databases">
        <authorList>
            <person name="de Groot N.N."/>
        </authorList>
    </citation>
    <scope>NUCLEOTIDE SEQUENCE [LARGE SCALE GENOMIC DNA]</scope>
    <source>
        <strain evidence="9">E92,LMG 26720,CCM 7988</strain>
    </source>
</reference>
<evidence type="ECO:0000313" key="9">
    <source>
        <dbReference type="Proteomes" id="UP000199306"/>
    </source>
</evidence>
<proteinExistence type="inferred from homology"/>
<dbReference type="InterPro" id="IPR001478">
    <property type="entry name" value="PDZ"/>
</dbReference>
<feature type="transmembrane region" description="Helical" evidence="6">
    <location>
        <begin position="12"/>
        <end position="35"/>
    </location>
</feature>
<dbReference type="SUPFAM" id="SSF52096">
    <property type="entry name" value="ClpP/crotonase"/>
    <property type="match status" value="1"/>
</dbReference>
<dbReference type="SUPFAM" id="SSF50156">
    <property type="entry name" value="PDZ domain-like"/>
    <property type="match status" value="1"/>
</dbReference>
<dbReference type="Gene3D" id="3.90.226.10">
    <property type="entry name" value="2-enoyl-CoA Hydratase, Chain A, domain 1"/>
    <property type="match status" value="1"/>
</dbReference>
<dbReference type="InterPro" id="IPR036034">
    <property type="entry name" value="PDZ_sf"/>
</dbReference>
<feature type="domain" description="PDZ" evidence="7">
    <location>
        <begin position="94"/>
        <end position="152"/>
    </location>
</feature>
<comment type="similarity">
    <text evidence="1 5">Belongs to the peptidase S41A family.</text>
</comment>
<gene>
    <name evidence="8" type="ORF">SAMN04515674_110118</name>
</gene>
<dbReference type="Pfam" id="PF03572">
    <property type="entry name" value="Peptidase_S41"/>
    <property type="match status" value="1"/>
</dbReference>
<name>A0A1I5VWV7_9BACT</name>
<dbReference type="SMART" id="SM00228">
    <property type="entry name" value="PDZ"/>
    <property type="match status" value="1"/>
</dbReference>
<dbReference type="GO" id="GO:0030288">
    <property type="term" value="C:outer membrane-bounded periplasmic space"/>
    <property type="evidence" value="ECO:0007669"/>
    <property type="project" value="TreeGrafter"/>
</dbReference>
<dbReference type="AlphaFoldDB" id="A0A1I5VWV7"/>
<keyword evidence="6" id="KW-0472">Membrane</keyword>
<keyword evidence="6" id="KW-1133">Transmembrane helix</keyword>
<dbReference type="CDD" id="cd06782">
    <property type="entry name" value="cpPDZ_CPP-like"/>
    <property type="match status" value="1"/>
</dbReference>
<evidence type="ECO:0000256" key="3">
    <source>
        <dbReference type="ARBA" id="ARBA00022801"/>
    </source>
</evidence>
<dbReference type="Gene3D" id="3.30.750.44">
    <property type="match status" value="1"/>
</dbReference>
<keyword evidence="4 5" id="KW-0720">Serine protease</keyword>
<accession>A0A1I5VWV7</accession>
<evidence type="ECO:0000256" key="5">
    <source>
        <dbReference type="RuleBase" id="RU004404"/>
    </source>
</evidence>
<protein>
    <submittedName>
        <fullName evidence="8">C-terminal processing peptidase-3. Serine peptidase. MEROPS family S41A</fullName>
    </submittedName>
</protein>
<dbReference type="PROSITE" id="PS50106">
    <property type="entry name" value="PDZ"/>
    <property type="match status" value="1"/>
</dbReference>